<dbReference type="EMBL" id="QGMF01000212">
    <property type="protein sequence ID" value="TVY17901.1"/>
    <property type="molecule type" value="Genomic_DNA"/>
</dbReference>
<feature type="region of interest" description="Disordered" evidence="1">
    <location>
        <begin position="1"/>
        <end position="30"/>
    </location>
</feature>
<accession>A0A8T9BEN0</accession>
<reference evidence="3 4" key="1">
    <citation type="submission" date="2018-05" db="EMBL/GenBank/DDBJ databases">
        <title>Whole genome sequencing for identification of molecular markers to develop diagnostic detection tools for the regulated plant pathogen Lachnellula willkommii.</title>
        <authorList>
            <person name="Giroux E."/>
            <person name="Bilodeau G."/>
        </authorList>
    </citation>
    <scope>NUCLEOTIDE SEQUENCE [LARGE SCALE GENOMIC DNA]</scope>
    <source>
        <strain evidence="3 4">CBS 203.66</strain>
    </source>
</reference>
<dbReference type="Proteomes" id="UP000469559">
    <property type="component" value="Unassembled WGS sequence"/>
</dbReference>
<evidence type="ECO:0000313" key="4">
    <source>
        <dbReference type="Proteomes" id="UP000469559"/>
    </source>
</evidence>
<comment type="caution">
    <text evidence="3">The sequence shown here is derived from an EMBL/GenBank/DDBJ whole genome shotgun (WGS) entry which is preliminary data.</text>
</comment>
<proteinExistence type="predicted"/>
<feature type="domain" description="Aminoglycoside phosphotransferase" evidence="2">
    <location>
        <begin position="88"/>
        <end position="343"/>
    </location>
</feature>
<dbReference type="Pfam" id="PF01636">
    <property type="entry name" value="APH"/>
    <property type="match status" value="1"/>
</dbReference>
<dbReference type="SUPFAM" id="SSF56112">
    <property type="entry name" value="Protein kinase-like (PK-like)"/>
    <property type="match status" value="1"/>
</dbReference>
<dbReference type="PANTHER" id="PTHR21310:SF37">
    <property type="entry name" value="AMINOGLYCOSIDE PHOSPHOTRANSFERASE DOMAIN-CONTAINING PROTEIN"/>
    <property type="match status" value="1"/>
</dbReference>
<name>A0A8T9BEN0_9HELO</name>
<evidence type="ECO:0000259" key="2">
    <source>
        <dbReference type="Pfam" id="PF01636"/>
    </source>
</evidence>
<dbReference type="Gene3D" id="3.90.1200.10">
    <property type="match status" value="1"/>
</dbReference>
<dbReference type="InterPro" id="IPR002575">
    <property type="entry name" value="Aminoglycoside_PTrfase"/>
</dbReference>
<organism evidence="3 4">
    <name type="scientific">Lachnellula arida</name>
    <dbReference type="NCBI Taxonomy" id="1316785"/>
    <lineage>
        <taxon>Eukaryota</taxon>
        <taxon>Fungi</taxon>
        <taxon>Dikarya</taxon>
        <taxon>Ascomycota</taxon>
        <taxon>Pezizomycotina</taxon>
        <taxon>Leotiomycetes</taxon>
        <taxon>Helotiales</taxon>
        <taxon>Lachnaceae</taxon>
        <taxon>Lachnellula</taxon>
    </lineage>
</organism>
<dbReference type="PANTHER" id="PTHR21310">
    <property type="entry name" value="AMINOGLYCOSIDE PHOSPHOTRANSFERASE-RELATED-RELATED"/>
    <property type="match status" value="1"/>
</dbReference>
<protein>
    <recommendedName>
        <fullName evidence="2">Aminoglycoside phosphotransferase domain-containing protein</fullName>
    </recommendedName>
</protein>
<gene>
    <name evidence="3" type="ORF">LARI1_G004197</name>
</gene>
<sequence>MSDARAQLDNLAWDKNDSASETSQNRLRRRDTCDQAASLAAQKFGRKATFSPPLIIGGYNILYKVQVEGMASAVYVRLPCPDWVQFPVEKTLQEGATARYIAQHTETPVSRVFYYGGESDLGPFVILQHVENRGLMVNRMKIPNADPDVPSVLDPNIPETELASFYEKAARCLLQMSRLSFDRIGSLSENEDSTFSVTGRPLSKNMNDMLQLANIPRAVLPPEDKTYRTTDEWYEALSEMHMAQLIFQHNDLVTTEDDCRNKYVARQLFRRLAKDHRLSIFGFADDSWSAQSQNWSSRLSPAPSNLGSFRLWADDFRPGNILVDSSDDIAAVIDWELTYAGPTQFTLDCPWWLLLEVPESWSPDIDDWTTVYSLRLQTWLSAVEKAEKDMGSETLPFILSTHMRESWETGRFWLNYAAKNSWAFDTVFWKYLDERFFGAREEGVAGDDLWRTRVGLLSEKERAAMEPFVEWKMEDKKERILEVRDSQIRGTWLAQIKASRGYSYKLTDI</sequence>
<dbReference type="InterPro" id="IPR051678">
    <property type="entry name" value="AGP_Transferase"/>
</dbReference>
<evidence type="ECO:0000256" key="1">
    <source>
        <dbReference type="SAM" id="MobiDB-lite"/>
    </source>
</evidence>
<evidence type="ECO:0000313" key="3">
    <source>
        <dbReference type="EMBL" id="TVY17901.1"/>
    </source>
</evidence>
<dbReference type="OrthoDB" id="5412996at2759"/>
<dbReference type="InterPro" id="IPR011009">
    <property type="entry name" value="Kinase-like_dom_sf"/>
</dbReference>
<dbReference type="AlphaFoldDB" id="A0A8T9BEN0"/>
<keyword evidence="4" id="KW-1185">Reference proteome</keyword>